<dbReference type="InterPro" id="IPR006001">
    <property type="entry name" value="Therm_gnt_kin"/>
</dbReference>
<evidence type="ECO:0000256" key="8">
    <source>
        <dbReference type="ARBA" id="ARBA00023064"/>
    </source>
</evidence>
<keyword evidence="4 10" id="KW-0808">Transferase</keyword>
<dbReference type="SUPFAM" id="SSF52540">
    <property type="entry name" value="P-loop containing nucleoside triphosphate hydrolases"/>
    <property type="match status" value="1"/>
</dbReference>
<dbReference type="CDD" id="cd02021">
    <property type="entry name" value="GntK"/>
    <property type="match status" value="1"/>
</dbReference>
<evidence type="ECO:0000256" key="4">
    <source>
        <dbReference type="ARBA" id="ARBA00022679"/>
    </source>
</evidence>
<sequence>MIIIVMGVSGSGKTTIGQLLAESLHWEFRDADSFHSLENIEKMRHGIPLNDLDRMPWLLAMQQAIQHWLQENKNVVLACSALKASYRQYLLIGNEGVKLVYLKGSFELIQKRLQKRHNHFMSEKLLKSQFDTLEEPTEAISVNVSQSPEEIVQNIRVSLGISD</sequence>
<comment type="pathway">
    <text evidence="1">Carbohydrate acid metabolism.</text>
</comment>
<dbReference type="EC" id="2.7.1.12" evidence="3 10"/>
<name>A0A846HC12_9CYAN</name>
<comment type="similarity">
    <text evidence="2 10">Belongs to the gluconokinase GntK/GntV family.</text>
</comment>
<comment type="catalytic activity">
    <reaction evidence="9 10">
        <text>D-gluconate + ATP = 6-phospho-D-gluconate + ADP + H(+)</text>
        <dbReference type="Rhea" id="RHEA:19433"/>
        <dbReference type="ChEBI" id="CHEBI:15378"/>
        <dbReference type="ChEBI" id="CHEBI:18391"/>
        <dbReference type="ChEBI" id="CHEBI:30616"/>
        <dbReference type="ChEBI" id="CHEBI:58759"/>
        <dbReference type="ChEBI" id="CHEBI:456216"/>
        <dbReference type="EC" id="2.7.1.12"/>
    </reaction>
</comment>
<accession>A0A846HC12</accession>
<dbReference type="PRINTS" id="PR01100">
    <property type="entry name" value="SHIKIMTKNASE"/>
</dbReference>
<evidence type="ECO:0000256" key="9">
    <source>
        <dbReference type="ARBA" id="ARBA00048090"/>
    </source>
</evidence>
<reference evidence="11 12" key="1">
    <citation type="journal article" date="2015" name="Genome Announc.">
        <title>Draft Genome Sequence of Cyanobacterium Hassallia byssoidea Strain VB512170, Isolated from Monuments in India.</title>
        <authorList>
            <person name="Singh D."/>
            <person name="Chandrababunaidu M.M."/>
            <person name="Panda A."/>
            <person name="Sen D."/>
            <person name="Bhattacharyya S."/>
            <person name="Adhikary S.P."/>
            <person name="Tripathy S."/>
        </authorList>
    </citation>
    <scope>NUCLEOTIDE SEQUENCE [LARGE SCALE GENOMIC DNA]</scope>
    <source>
        <strain evidence="11 12">VB512170</strain>
    </source>
</reference>
<dbReference type="GO" id="GO:0005524">
    <property type="term" value="F:ATP binding"/>
    <property type="evidence" value="ECO:0007669"/>
    <property type="project" value="UniProtKB-KW"/>
</dbReference>
<dbReference type="InterPro" id="IPR031322">
    <property type="entry name" value="Shikimate/glucono_kinase"/>
</dbReference>
<proteinExistence type="inferred from homology"/>
<dbReference type="FunFam" id="3.40.50.300:FF:000522">
    <property type="entry name" value="Gluconokinase"/>
    <property type="match status" value="1"/>
</dbReference>
<dbReference type="Pfam" id="PF01202">
    <property type="entry name" value="SKI"/>
    <property type="match status" value="1"/>
</dbReference>
<dbReference type="Proteomes" id="UP000031549">
    <property type="component" value="Unassembled WGS sequence"/>
</dbReference>
<keyword evidence="7 10" id="KW-0067">ATP-binding</keyword>
<evidence type="ECO:0000313" key="11">
    <source>
        <dbReference type="EMBL" id="NEU74458.1"/>
    </source>
</evidence>
<evidence type="ECO:0000313" key="12">
    <source>
        <dbReference type="Proteomes" id="UP000031549"/>
    </source>
</evidence>
<dbReference type="InterPro" id="IPR027417">
    <property type="entry name" value="P-loop_NTPase"/>
</dbReference>
<dbReference type="GO" id="GO:0046316">
    <property type="term" value="F:gluconokinase activity"/>
    <property type="evidence" value="ECO:0007669"/>
    <property type="project" value="UniProtKB-EC"/>
</dbReference>
<evidence type="ECO:0000256" key="5">
    <source>
        <dbReference type="ARBA" id="ARBA00022741"/>
    </source>
</evidence>
<protein>
    <recommendedName>
        <fullName evidence="3 10">Gluconokinase</fullName>
        <ecNumber evidence="3 10">2.7.1.12</ecNumber>
    </recommendedName>
</protein>
<dbReference type="NCBIfam" id="TIGR01313">
    <property type="entry name" value="therm_gnt_kin"/>
    <property type="match status" value="1"/>
</dbReference>
<keyword evidence="5 10" id="KW-0547">Nucleotide-binding</keyword>
<dbReference type="RefSeq" id="WP_039752768.1">
    <property type="nucleotide sequence ID" value="NZ_JTCM02000042.1"/>
</dbReference>
<dbReference type="PANTHER" id="PTHR43442">
    <property type="entry name" value="GLUCONOKINASE-RELATED"/>
    <property type="match status" value="1"/>
</dbReference>
<dbReference type="Gene3D" id="3.40.50.300">
    <property type="entry name" value="P-loop containing nucleotide triphosphate hydrolases"/>
    <property type="match status" value="1"/>
</dbReference>
<keyword evidence="6 10" id="KW-0418">Kinase</keyword>
<gene>
    <name evidence="11" type="ORF">PI95_018310</name>
</gene>
<keyword evidence="12" id="KW-1185">Reference proteome</keyword>
<dbReference type="AlphaFoldDB" id="A0A846HC12"/>
<dbReference type="GO" id="GO:0019521">
    <property type="term" value="P:D-gluconate metabolic process"/>
    <property type="evidence" value="ECO:0007669"/>
    <property type="project" value="UniProtKB-KW"/>
</dbReference>
<evidence type="ECO:0000256" key="6">
    <source>
        <dbReference type="ARBA" id="ARBA00022777"/>
    </source>
</evidence>
<evidence type="ECO:0000256" key="7">
    <source>
        <dbReference type="ARBA" id="ARBA00022840"/>
    </source>
</evidence>
<evidence type="ECO:0000256" key="10">
    <source>
        <dbReference type="RuleBase" id="RU363066"/>
    </source>
</evidence>
<dbReference type="PANTHER" id="PTHR43442:SF3">
    <property type="entry name" value="GLUCONOKINASE-RELATED"/>
    <property type="match status" value="1"/>
</dbReference>
<comment type="caution">
    <text evidence="11">The sequence shown here is derived from an EMBL/GenBank/DDBJ whole genome shotgun (WGS) entry which is preliminary data.</text>
</comment>
<keyword evidence="8" id="KW-0311">Gluconate utilization</keyword>
<dbReference type="GO" id="GO:0005737">
    <property type="term" value="C:cytoplasm"/>
    <property type="evidence" value="ECO:0007669"/>
    <property type="project" value="TreeGrafter"/>
</dbReference>
<evidence type="ECO:0000256" key="3">
    <source>
        <dbReference type="ARBA" id="ARBA00012054"/>
    </source>
</evidence>
<evidence type="ECO:0000256" key="2">
    <source>
        <dbReference type="ARBA" id="ARBA00008420"/>
    </source>
</evidence>
<evidence type="ECO:0000256" key="1">
    <source>
        <dbReference type="ARBA" id="ARBA00004761"/>
    </source>
</evidence>
<dbReference type="EMBL" id="JTCM02000042">
    <property type="protein sequence ID" value="NEU74458.1"/>
    <property type="molecule type" value="Genomic_DNA"/>
</dbReference>
<organism evidence="11 12">
    <name type="scientific">Hassallia byssoidea VB512170</name>
    <dbReference type="NCBI Taxonomy" id="1304833"/>
    <lineage>
        <taxon>Bacteria</taxon>
        <taxon>Bacillati</taxon>
        <taxon>Cyanobacteriota</taxon>
        <taxon>Cyanophyceae</taxon>
        <taxon>Nostocales</taxon>
        <taxon>Tolypothrichaceae</taxon>
        <taxon>Hassallia</taxon>
    </lineage>
</organism>